<dbReference type="EMBL" id="PETL01000372">
    <property type="protein sequence ID" value="PIV63372.1"/>
    <property type="molecule type" value="Genomic_DNA"/>
</dbReference>
<evidence type="ECO:0000313" key="9">
    <source>
        <dbReference type="Proteomes" id="UP000228886"/>
    </source>
</evidence>
<keyword evidence="4" id="KW-0479">Metal-binding</keyword>
<dbReference type="GO" id="GO:0046872">
    <property type="term" value="F:metal ion binding"/>
    <property type="evidence" value="ECO:0007669"/>
    <property type="project" value="UniProtKB-KW"/>
</dbReference>
<dbReference type="InterPro" id="IPR006543">
    <property type="entry name" value="Histidinol-phos"/>
</dbReference>
<accession>A0A2M7E6J8</accession>
<dbReference type="PANTHER" id="PTHR42891">
    <property type="entry name" value="D-GLYCERO-BETA-D-MANNO-HEPTOSE-1,7-BISPHOSPHATE 7-PHOSPHATASE"/>
    <property type="match status" value="1"/>
</dbReference>
<keyword evidence="3" id="KW-0963">Cytoplasm</keyword>
<dbReference type="NCBIfam" id="TIGR01662">
    <property type="entry name" value="HAD-SF-IIIA"/>
    <property type="match status" value="1"/>
</dbReference>
<dbReference type="InterPro" id="IPR023214">
    <property type="entry name" value="HAD_sf"/>
</dbReference>
<proteinExistence type="inferred from homology"/>
<sequence>MFISCFSATTHRRIRLDSPKILGRTSFPCLRGNLCNLIMKIVFLDRDGVISKYYPKDWTKKWEEFSFLPTAKEALRRLNQANYRVVIISNQAGVSKGFFTLKTLSYITKRMKEEVKKSGGKIKKVYYCPHQEQDNCLCRKPKVGLFKKAERDFGYIDFEKTFFVGDSEVDILTGKNIGTKTILVLSGKTKSKEEAENWQKQPDYIVTDLLSAAEIILNPAEN</sequence>
<dbReference type="GO" id="GO:0005737">
    <property type="term" value="C:cytoplasm"/>
    <property type="evidence" value="ECO:0007669"/>
    <property type="project" value="UniProtKB-SubCell"/>
</dbReference>
<comment type="similarity">
    <text evidence="2">Belongs to the GmhB family.</text>
</comment>
<dbReference type="Proteomes" id="UP000228886">
    <property type="component" value="Unassembled WGS sequence"/>
</dbReference>
<evidence type="ECO:0000256" key="3">
    <source>
        <dbReference type="ARBA" id="ARBA00022490"/>
    </source>
</evidence>
<dbReference type="NCBIfam" id="TIGR01656">
    <property type="entry name" value="Histidinol-ppas"/>
    <property type="match status" value="1"/>
</dbReference>
<dbReference type="CDD" id="cd07503">
    <property type="entry name" value="HAD_HisB-N"/>
    <property type="match status" value="1"/>
</dbReference>
<dbReference type="InterPro" id="IPR036412">
    <property type="entry name" value="HAD-like_sf"/>
</dbReference>
<evidence type="ECO:0000313" key="8">
    <source>
        <dbReference type="EMBL" id="PIV63372.1"/>
    </source>
</evidence>
<evidence type="ECO:0000256" key="4">
    <source>
        <dbReference type="ARBA" id="ARBA00022723"/>
    </source>
</evidence>
<protein>
    <recommendedName>
        <fullName evidence="7">D,D-heptose 1,7-bisphosphate phosphatase</fullName>
    </recommendedName>
</protein>
<comment type="subcellular location">
    <subcellularLocation>
        <location evidence="1">Cytoplasm</location>
    </subcellularLocation>
</comment>
<dbReference type="InterPro" id="IPR006549">
    <property type="entry name" value="HAD-SF_hydro_IIIA"/>
</dbReference>
<keyword evidence="6" id="KW-0119">Carbohydrate metabolism</keyword>
<name>A0A2M7E6J8_9BACT</name>
<evidence type="ECO:0000256" key="1">
    <source>
        <dbReference type="ARBA" id="ARBA00004496"/>
    </source>
</evidence>
<gene>
    <name evidence="8" type="ORF">COS11_07765</name>
</gene>
<organism evidence="8 9">
    <name type="scientific">bacterium (Candidatus Ratteibacteria) CG01_land_8_20_14_3_00_40_19</name>
    <dbReference type="NCBI Taxonomy" id="2014290"/>
    <lineage>
        <taxon>Bacteria</taxon>
        <taxon>Candidatus Ratteibacteria</taxon>
    </lineage>
</organism>
<evidence type="ECO:0000256" key="7">
    <source>
        <dbReference type="ARBA" id="ARBA00031828"/>
    </source>
</evidence>
<dbReference type="AlphaFoldDB" id="A0A2M7E6J8"/>
<reference evidence="9" key="1">
    <citation type="submission" date="2017-09" db="EMBL/GenBank/DDBJ databases">
        <title>Depth-based differentiation of microbial function through sediment-hosted aquifers and enrichment of novel symbionts in the deep terrestrial subsurface.</title>
        <authorList>
            <person name="Probst A.J."/>
            <person name="Ladd B."/>
            <person name="Jarett J.K."/>
            <person name="Geller-Mcgrath D.E."/>
            <person name="Sieber C.M.K."/>
            <person name="Emerson J.B."/>
            <person name="Anantharaman K."/>
            <person name="Thomas B.C."/>
            <person name="Malmstrom R."/>
            <person name="Stieglmeier M."/>
            <person name="Klingl A."/>
            <person name="Woyke T."/>
            <person name="Ryan C.M."/>
            <person name="Banfield J.F."/>
        </authorList>
    </citation>
    <scope>NUCLEOTIDE SEQUENCE [LARGE SCALE GENOMIC DNA]</scope>
</reference>
<evidence type="ECO:0000256" key="5">
    <source>
        <dbReference type="ARBA" id="ARBA00022801"/>
    </source>
</evidence>
<dbReference type="GO" id="GO:0016791">
    <property type="term" value="F:phosphatase activity"/>
    <property type="evidence" value="ECO:0007669"/>
    <property type="project" value="InterPro"/>
</dbReference>
<dbReference type="SUPFAM" id="SSF56784">
    <property type="entry name" value="HAD-like"/>
    <property type="match status" value="1"/>
</dbReference>
<comment type="caution">
    <text evidence="8">The sequence shown here is derived from an EMBL/GenBank/DDBJ whole genome shotgun (WGS) entry which is preliminary data.</text>
</comment>
<evidence type="ECO:0000256" key="2">
    <source>
        <dbReference type="ARBA" id="ARBA00005628"/>
    </source>
</evidence>
<dbReference type="PANTHER" id="PTHR42891:SF1">
    <property type="entry name" value="D-GLYCERO-BETA-D-MANNO-HEPTOSE-1,7-BISPHOSPHATE 7-PHOSPHATASE"/>
    <property type="match status" value="1"/>
</dbReference>
<evidence type="ECO:0000256" key="6">
    <source>
        <dbReference type="ARBA" id="ARBA00023277"/>
    </source>
</evidence>
<keyword evidence="5" id="KW-0378">Hydrolase</keyword>
<dbReference type="InterPro" id="IPR004446">
    <property type="entry name" value="Heptose_bisP_phosphatase"/>
</dbReference>
<dbReference type="Gene3D" id="3.40.50.1000">
    <property type="entry name" value="HAD superfamily/HAD-like"/>
    <property type="match status" value="1"/>
</dbReference>
<dbReference type="GO" id="GO:0005975">
    <property type="term" value="P:carbohydrate metabolic process"/>
    <property type="evidence" value="ECO:0007669"/>
    <property type="project" value="InterPro"/>
</dbReference>
<dbReference type="Pfam" id="PF13242">
    <property type="entry name" value="Hydrolase_like"/>
    <property type="match status" value="1"/>
</dbReference>